<dbReference type="Gene3D" id="1.10.357.140">
    <property type="entry name" value="UbiA prenyltransferase"/>
    <property type="match status" value="1"/>
</dbReference>
<feature type="transmembrane region" description="Helical" evidence="9">
    <location>
        <begin position="46"/>
        <end position="67"/>
    </location>
</feature>
<evidence type="ECO:0000256" key="6">
    <source>
        <dbReference type="ARBA" id="ARBA00022692"/>
    </source>
</evidence>
<evidence type="ECO:0000256" key="2">
    <source>
        <dbReference type="ARBA" id="ARBA00004141"/>
    </source>
</evidence>
<dbReference type="PANTHER" id="PTHR11048:SF28">
    <property type="entry name" value="4-HYDROXYBENZOATE POLYPRENYLTRANSFERASE, MITOCHONDRIAL"/>
    <property type="match status" value="1"/>
</dbReference>
<evidence type="ECO:0000256" key="3">
    <source>
        <dbReference type="ARBA" id="ARBA00005985"/>
    </source>
</evidence>
<keyword evidence="11" id="KW-1185">Reference proteome</keyword>
<feature type="transmembrane region" description="Helical" evidence="9">
    <location>
        <begin position="206"/>
        <end position="229"/>
    </location>
</feature>
<feature type="transmembrane region" description="Helical" evidence="9">
    <location>
        <begin position="111"/>
        <end position="132"/>
    </location>
</feature>
<dbReference type="InterPro" id="IPR039653">
    <property type="entry name" value="Prenyltransferase"/>
</dbReference>
<evidence type="ECO:0000313" key="11">
    <source>
        <dbReference type="Proteomes" id="UP000006048"/>
    </source>
</evidence>
<evidence type="ECO:0000256" key="7">
    <source>
        <dbReference type="ARBA" id="ARBA00022989"/>
    </source>
</evidence>
<dbReference type="AlphaFoldDB" id="I4B0V9"/>
<dbReference type="PATRIC" id="fig|869212.3.peg.218"/>
<dbReference type="GO" id="GO:0005886">
    <property type="term" value="C:plasma membrane"/>
    <property type="evidence" value="ECO:0007669"/>
    <property type="project" value="TreeGrafter"/>
</dbReference>
<gene>
    <name evidence="10" type="ordered locus">Turpa_0256</name>
</gene>
<reference evidence="10 11" key="1">
    <citation type="submission" date="2012-06" db="EMBL/GenBank/DDBJ databases">
        <title>The complete chromosome of genome of Turneriella parva DSM 21527.</title>
        <authorList>
            <consortium name="US DOE Joint Genome Institute (JGI-PGF)"/>
            <person name="Lucas S."/>
            <person name="Han J."/>
            <person name="Lapidus A."/>
            <person name="Bruce D."/>
            <person name="Goodwin L."/>
            <person name="Pitluck S."/>
            <person name="Peters L."/>
            <person name="Kyrpides N."/>
            <person name="Mavromatis K."/>
            <person name="Ivanova N."/>
            <person name="Mikhailova N."/>
            <person name="Chertkov O."/>
            <person name="Detter J.C."/>
            <person name="Tapia R."/>
            <person name="Han C."/>
            <person name="Land M."/>
            <person name="Hauser L."/>
            <person name="Markowitz V."/>
            <person name="Cheng J.-F."/>
            <person name="Hugenholtz P."/>
            <person name="Woyke T."/>
            <person name="Wu D."/>
            <person name="Gronow S."/>
            <person name="Wellnitz S."/>
            <person name="Brambilla E."/>
            <person name="Klenk H.-P."/>
            <person name="Eisen J.A."/>
        </authorList>
    </citation>
    <scope>NUCLEOTIDE SEQUENCE [LARGE SCALE GENOMIC DNA]</scope>
    <source>
        <strain evidence="11">ATCC BAA-1111 / DSM 21527 / NCTC 11395 / H</strain>
    </source>
</reference>
<accession>I4B0V9</accession>
<dbReference type="RefSeq" id="WP_014801437.1">
    <property type="nucleotide sequence ID" value="NC_018020.1"/>
</dbReference>
<evidence type="ECO:0000256" key="5">
    <source>
        <dbReference type="ARBA" id="ARBA00022679"/>
    </source>
</evidence>
<dbReference type="Gene3D" id="1.20.120.1780">
    <property type="entry name" value="UbiA prenyltransferase"/>
    <property type="match status" value="1"/>
</dbReference>
<dbReference type="NCBIfam" id="TIGR01475">
    <property type="entry name" value="ubiA_other"/>
    <property type="match status" value="1"/>
</dbReference>
<name>I4B0V9_TURPD</name>
<feature type="transmembrane region" description="Helical" evidence="9">
    <location>
        <begin position="166"/>
        <end position="186"/>
    </location>
</feature>
<evidence type="ECO:0000256" key="1">
    <source>
        <dbReference type="ARBA" id="ARBA00001946"/>
    </source>
</evidence>
<comment type="subcellular location">
    <subcellularLocation>
        <location evidence="2">Membrane</location>
        <topology evidence="2">Multi-pass membrane protein</topology>
    </subcellularLocation>
</comment>
<dbReference type="PANTHER" id="PTHR11048">
    <property type="entry name" value="PRENYLTRANSFERASES"/>
    <property type="match status" value="1"/>
</dbReference>
<feature type="transmembrane region" description="Helical" evidence="9">
    <location>
        <begin position="88"/>
        <end position="105"/>
    </location>
</feature>
<sequence length="290" mass="31872">MLGQIAHFLRMIRFSHTLFALPFAVAQLAVIAVRYADRVTITWQNSILIVIAFTAMRSFAMAANRLIDREIDARNPRTANREIPAGKLSAAAVGTFGVVSLAALLCSAWLLAPIAAFLALPAATIVATYSYAKRFTWLCHLWLGVAISMAPIAVSIALLQTVTPESWFMALTLCFYIAGFDILYALQDIEFDGKERLFSIPARFGAARAVIISRALHLVSLSFCAVLIAMLALSIWAWVLYGALVFLLVYEHYLVGSVKNIRFEKIPVAFFNVNSIFSLTYAATIAIGLI</sequence>
<comment type="cofactor">
    <cofactor evidence="1">
        <name>Mg(2+)</name>
        <dbReference type="ChEBI" id="CHEBI:18420"/>
    </cofactor>
</comment>
<keyword evidence="5 10" id="KW-0808">Transferase</keyword>
<evidence type="ECO:0000256" key="8">
    <source>
        <dbReference type="ARBA" id="ARBA00023136"/>
    </source>
</evidence>
<evidence type="ECO:0000256" key="9">
    <source>
        <dbReference type="SAM" id="Phobius"/>
    </source>
</evidence>
<keyword evidence="4" id="KW-1003">Cell membrane</keyword>
<dbReference type="GO" id="GO:0008412">
    <property type="term" value="F:4-hydroxybenzoate polyprenyltransferase activity"/>
    <property type="evidence" value="ECO:0007669"/>
    <property type="project" value="UniProtKB-EC"/>
</dbReference>
<keyword evidence="7 9" id="KW-1133">Transmembrane helix</keyword>
<evidence type="ECO:0000313" key="10">
    <source>
        <dbReference type="EMBL" id="AFM10916.1"/>
    </source>
</evidence>
<protein>
    <submittedName>
        <fullName evidence="10">4-hydroxybenzoate polyprenyltransferase</fullName>
        <ecNumber evidence="10">2.5.1.39</ecNumber>
    </submittedName>
</protein>
<dbReference type="FunFam" id="1.10.357.140:FF:000008">
    <property type="entry name" value="4-hydroxybenzoate octaprenyltransferase"/>
    <property type="match status" value="1"/>
</dbReference>
<feature type="transmembrane region" description="Helical" evidence="9">
    <location>
        <begin position="235"/>
        <end position="256"/>
    </location>
</feature>
<comment type="similarity">
    <text evidence="3">Belongs to the UbiA prenyltransferase family.</text>
</comment>
<dbReference type="InterPro" id="IPR000537">
    <property type="entry name" value="UbiA_prenyltransferase"/>
</dbReference>
<keyword evidence="8 9" id="KW-0472">Membrane</keyword>
<dbReference type="InterPro" id="IPR006371">
    <property type="entry name" value="Polyprenyltransferase_UbiA-li"/>
</dbReference>
<dbReference type="EC" id="2.5.1.39" evidence="10"/>
<dbReference type="KEGG" id="tpx:Turpa_0256"/>
<organism evidence="10 11">
    <name type="scientific">Turneriella parva (strain ATCC BAA-1111 / DSM 21527 / NCTC 11395 / H)</name>
    <name type="common">Leptospira parva</name>
    <dbReference type="NCBI Taxonomy" id="869212"/>
    <lineage>
        <taxon>Bacteria</taxon>
        <taxon>Pseudomonadati</taxon>
        <taxon>Spirochaetota</taxon>
        <taxon>Spirochaetia</taxon>
        <taxon>Leptospirales</taxon>
        <taxon>Leptospiraceae</taxon>
        <taxon>Turneriella</taxon>
    </lineage>
</organism>
<dbReference type="STRING" id="869212.Turpa_0256"/>
<feature type="transmembrane region" description="Helical" evidence="9">
    <location>
        <begin position="139"/>
        <end position="160"/>
    </location>
</feature>
<dbReference type="Proteomes" id="UP000006048">
    <property type="component" value="Chromosome"/>
</dbReference>
<dbReference type="CDD" id="cd13959">
    <property type="entry name" value="PT_UbiA_COQ2"/>
    <property type="match status" value="1"/>
</dbReference>
<evidence type="ECO:0000256" key="4">
    <source>
        <dbReference type="ARBA" id="ARBA00022475"/>
    </source>
</evidence>
<dbReference type="GO" id="GO:0006744">
    <property type="term" value="P:ubiquinone biosynthetic process"/>
    <property type="evidence" value="ECO:0007669"/>
    <property type="project" value="TreeGrafter"/>
</dbReference>
<dbReference type="EMBL" id="CP002959">
    <property type="protein sequence ID" value="AFM10916.1"/>
    <property type="molecule type" value="Genomic_DNA"/>
</dbReference>
<proteinExistence type="inferred from homology"/>
<dbReference type="OrthoDB" id="9782418at2"/>
<dbReference type="Pfam" id="PF01040">
    <property type="entry name" value="UbiA"/>
    <property type="match status" value="1"/>
</dbReference>
<dbReference type="InterPro" id="IPR044878">
    <property type="entry name" value="UbiA_sf"/>
</dbReference>
<keyword evidence="6 9" id="KW-0812">Transmembrane</keyword>
<feature type="transmembrane region" description="Helical" evidence="9">
    <location>
        <begin position="268"/>
        <end position="289"/>
    </location>
</feature>
<dbReference type="HOGENOM" id="CLU_034879_5_1_12"/>